<evidence type="ECO:0000313" key="1">
    <source>
        <dbReference type="EMBL" id="AKN40319.1"/>
    </source>
</evidence>
<name>A0A0H4A277_9VIBR</name>
<organism evidence="1">
    <name type="scientific">Vibrio tasmaniensis</name>
    <dbReference type="NCBI Taxonomy" id="212663"/>
    <lineage>
        <taxon>Bacteria</taxon>
        <taxon>Pseudomonadati</taxon>
        <taxon>Pseudomonadota</taxon>
        <taxon>Gammaproteobacteria</taxon>
        <taxon>Vibrionales</taxon>
        <taxon>Vibrionaceae</taxon>
        <taxon>Vibrio</taxon>
    </lineage>
</organism>
<reference evidence="1" key="1">
    <citation type="journal article" date="2015" name="MBio">
        <title>Eco-Evolutionary Dynamics of Episomes among Ecologically Cohesive Bacterial Populations.</title>
        <authorList>
            <person name="Xue H."/>
            <person name="Cordero O.X."/>
            <person name="Camas F.M."/>
            <person name="Trimble W."/>
            <person name="Meyer F."/>
            <person name="Guglielmini J."/>
            <person name="Rocha E.P."/>
            <person name="Polz M.F."/>
        </authorList>
    </citation>
    <scope>NUCLEOTIDE SEQUENCE</scope>
    <source>
        <strain evidence="1">FF_112</strain>
    </source>
</reference>
<proteinExistence type="predicted"/>
<dbReference type="EMBL" id="KP795691">
    <property type="protein sequence ID" value="AKN40319.1"/>
    <property type="molecule type" value="Genomic_DNA"/>
</dbReference>
<accession>A0A0H4A277</accession>
<dbReference type="AlphaFoldDB" id="A0A0H4A277"/>
<protein>
    <submittedName>
        <fullName evidence="1">Uncharacterized protein</fullName>
    </submittedName>
</protein>
<sequence>MQLPHRVVLRDKKQLKRHRKLTPAAYECVIEQGGQLIRYYRDVPAVRLGDALKEQLEQSGDAIGTLIFFQPFDALWYGGAFEDGVLVREHMGSVASLGSALAYELHHAPHLLVASVEGGESESALPFFPDKQVKVVGIEPDAWQAFTLTPVASTALNKRTKALIGLGLIGCALAGIGGVVSTPSTSVVTPAPVTSAPSEESMFMTTLMSRPLAYPLIMNAIAMAIEAQTLPHGMVLSTLTLDSDTHQLVGTVAKGDSRRKSRRDWASKAGRQSQWVEEAAQLRSKALATAPWQDVDVVEFLPAAIDALEQFGVTVSPPVTTQHGRLLAQQYTLSMTGTLGELALLAPILNASFITATAFNMTVAGDVISQLTLNITVQGVNHDR</sequence>